<evidence type="ECO:0000313" key="4">
    <source>
        <dbReference type="Proteomes" id="UP000179935"/>
    </source>
</evidence>
<name>A0A1S2Q371_9ACTN</name>
<accession>A0A1S2Q371</accession>
<reference evidence="3 4" key="1">
    <citation type="submission" date="2016-10" db="EMBL/GenBank/DDBJ databases">
        <title>Genome sequence of Streptomyces sp. MUSC 93.</title>
        <authorList>
            <person name="Lee L.-H."/>
            <person name="Ser H.-L."/>
            <person name="Law J.W.-F."/>
        </authorList>
    </citation>
    <scope>NUCLEOTIDE SEQUENCE [LARGE SCALE GENOMIC DNA]</scope>
    <source>
        <strain evidence="3 4">MUSC 93</strain>
    </source>
</reference>
<dbReference type="AlphaFoldDB" id="A0A1S2Q371"/>
<evidence type="ECO:0000256" key="2">
    <source>
        <dbReference type="SAM" id="Phobius"/>
    </source>
</evidence>
<feature type="transmembrane region" description="Helical" evidence="2">
    <location>
        <begin position="15"/>
        <end position="36"/>
    </location>
</feature>
<proteinExistence type="predicted"/>
<evidence type="ECO:0000313" key="3">
    <source>
        <dbReference type="EMBL" id="OIK00026.1"/>
    </source>
</evidence>
<feature type="transmembrane region" description="Helical" evidence="2">
    <location>
        <begin position="42"/>
        <end position="67"/>
    </location>
</feature>
<sequence length="109" mass="11094">MDWVDLSLLRRGSRVHFLLAWALCVLALLLAAATWLPGPNGVPFGAVGFLFIAIFPVVGAALLLALFSEGGRAMGGLVVLVAAAPEVTLRGTTGAGSGSRSGRAARPPA</sequence>
<feature type="region of interest" description="Disordered" evidence="1">
    <location>
        <begin position="90"/>
        <end position="109"/>
    </location>
</feature>
<dbReference type="EMBL" id="MLYP01000007">
    <property type="protein sequence ID" value="OIK00026.1"/>
    <property type="molecule type" value="Genomic_DNA"/>
</dbReference>
<evidence type="ECO:0000256" key="1">
    <source>
        <dbReference type="SAM" id="MobiDB-lite"/>
    </source>
</evidence>
<keyword evidence="4" id="KW-1185">Reference proteome</keyword>
<protein>
    <submittedName>
        <fullName evidence="3">Uncharacterized protein</fullName>
    </submittedName>
</protein>
<keyword evidence="2" id="KW-0812">Transmembrane</keyword>
<gene>
    <name evidence="3" type="ORF">BIV24_03105</name>
</gene>
<feature type="compositionally biased region" description="Low complexity" evidence="1">
    <location>
        <begin position="100"/>
        <end position="109"/>
    </location>
</feature>
<keyword evidence="2" id="KW-0472">Membrane</keyword>
<keyword evidence="2" id="KW-1133">Transmembrane helix</keyword>
<organism evidence="3 4">
    <name type="scientific">Streptomyces colonosanans</name>
    <dbReference type="NCBI Taxonomy" id="1428652"/>
    <lineage>
        <taxon>Bacteria</taxon>
        <taxon>Bacillati</taxon>
        <taxon>Actinomycetota</taxon>
        <taxon>Actinomycetes</taxon>
        <taxon>Kitasatosporales</taxon>
        <taxon>Streptomycetaceae</taxon>
        <taxon>Streptomyces</taxon>
    </lineage>
</organism>
<dbReference type="RefSeq" id="WP_071364562.1">
    <property type="nucleotide sequence ID" value="NZ_MLYP01000007.1"/>
</dbReference>
<dbReference type="Proteomes" id="UP000179935">
    <property type="component" value="Unassembled WGS sequence"/>
</dbReference>
<comment type="caution">
    <text evidence="3">The sequence shown here is derived from an EMBL/GenBank/DDBJ whole genome shotgun (WGS) entry which is preliminary data.</text>
</comment>